<keyword evidence="7" id="KW-0479">Metal-binding</keyword>
<feature type="transmembrane region" description="Helical" evidence="15">
    <location>
        <begin position="1090"/>
        <end position="1108"/>
    </location>
</feature>
<accession>A0A3N4KTK2</accession>
<feature type="region of interest" description="Disordered" evidence="14">
    <location>
        <begin position="453"/>
        <end position="705"/>
    </location>
</feature>
<feature type="transmembrane region" description="Helical" evidence="15">
    <location>
        <begin position="1138"/>
        <end position="1165"/>
    </location>
</feature>
<evidence type="ECO:0000256" key="15">
    <source>
        <dbReference type="SAM" id="Phobius"/>
    </source>
</evidence>
<feature type="transmembrane region" description="Helical" evidence="15">
    <location>
        <begin position="1287"/>
        <end position="1305"/>
    </location>
</feature>
<dbReference type="EMBL" id="ML119127">
    <property type="protein sequence ID" value="RPB12739.1"/>
    <property type="molecule type" value="Genomic_DNA"/>
</dbReference>
<name>A0A3N4KTK2_9PEZI</name>
<evidence type="ECO:0000256" key="6">
    <source>
        <dbReference type="ARBA" id="ARBA00022692"/>
    </source>
</evidence>
<keyword evidence="11 15" id="KW-1133">Transmembrane helix</keyword>
<evidence type="ECO:0000256" key="14">
    <source>
        <dbReference type="SAM" id="MobiDB-lite"/>
    </source>
</evidence>
<evidence type="ECO:0000256" key="11">
    <source>
        <dbReference type="ARBA" id="ARBA00022989"/>
    </source>
</evidence>
<dbReference type="GO" id="GO:0036503">
    <property type="term" value="P:ERAD pathway"/>
    <property type="evidence" value="ECO:0007669"/>
    <property type="project" value="TreeGrafter"/>
</dbReference>
<dbReference type="InParanoid" id="A0A3N4KTK2"/>
<feature type="transmembrane region" description="Helical" evidence="15">
    <location>
        <begin position="1546"/>
        <end position="1569"/>
    </location>
</feature>
<feature type="transmembrane region" description="Helical" evidence="15">
    <location>
        <begin position="1447"/>
        <end position="1470"/>
    </location>
</feature>
<feature type="transmembrane region" description="Helical" evidence="15">
    <location>
        <begin position="887"/>
        <end position="907"/>
    </location>
</feature>
<evidence type="ECO:0000256" key="4">
    <source>
        <dbReference type="ARBA" id="ARBA00012483"/>
    </source>
</evidence>
<dbReference type="Gene3D" id="3.30.40.10">
    <property type="entry name" value="Zinc/RING finger domain, C3HC4 (zinc finger)"/>
    <property type="match status" value="1"/>
</dbReference>
<dbReference type="Pfam" id="PF23113">
    <property type="entry name" value="MARCHF6_C"/>
    <property type="match status" value="1"/>
</dbReference>
<keyword evidence="8 13" id="KW-0863">Zinc-finger</keyword>
<evidence type="ECO:0000256" key="9">
    <source>
        <dbReference type="ARBA" id="ARBA00022786"/>
    </source>
</evidence>
<feature type="region of interest" description="Disordered" evidence="14">
    <location>
        <begin position="300"/>
        <end position="433"/>
    </location>
</feature>
<evidence type="ECO:0000256" key="13">
    <source>
        <dbReference type="PROSITE-ProRule" id="PRU00175"/>
    </source>
</evidence>
<dbReference type="PANTHER" id="PTHR13145:SF0">
    <property type="entry name" value="E3 UBIQUITIN-PROTEIN LIGASE MARCHF6"/>
    <property type="match status" value="1"/>
</dbReference>
<keyword evidence="5" id="KW-0808">Transferase</keyword>
<evidence type="ECO:0000256" key="5">
    <source>
        <dbReference type="ARBA" id="ARBA00022679"/>
    </source>
</evidence>
<feature type="region of interest" description="Disordered" evidence="14">
    <location>
        <begin position="783"/>
        <end position="819"/>
    </location>
</feature>
<comment type="pathway">
    <text evidence="3">Protein modification; protein ubiquitination.</text>
</comment>
<dbReference type="PROSITE" id="PS50089">
    <property type="entry name" value="ZF_RING_2"/>
    <property type="match status" value="1"/>
</dbReference>
<feature type="compositionally biased region" description="Acidic residues" evidence="14">
    <location>
        <begin position="794"/>
        <end position="815"/>
    </location>
</feature>
<dbReference type="SMART" id="SM00744">
    <property type="entry name" value="RINGv"/>
    <property type="match status" value="1"/>
</dbReference>
<feature type="compositionally biased region" description="Basic and acidic residues" evidence="14">
    <location>
        <begin position="584"/>
        <end position="595"/>
    </location>
</feature>
<evidence type="ECO:0000256" key="10">
    <source>
        <dbReference type="ARBA" id="ARBA00022833"/>
    </source>
</evidence>
<feature type="compositionally biased region" description="Acidic residues" evidence="14">
    <location>
        <begin position="308"/>
        <end position="326"/>
    </location>
</feature>
<dbReference type="Proteomes" id="UP000277580">
    <property type="component" value="Unassembled WGS sequence"/>
</dbReference>
<evidence type="ECO:0000259" key="17">
    <source>
        <dbReference type="PROSITE" id="PS51292"/>
    </source>
</evidence>
<keyword evidence="10" id="KW-0862">Zinc</keyword>
<comment type="subcellular location">
    <subcellularLocation>
        <location evidence="2">Membrane</location>
        <topology evidence="2">Multi-pass membrane protein</topology>
    </subcellularLocation>
</comment>
<evidence type="ECO:0000256" key="12">
    <source>
        <dbReference type="ARBA" id="ARBA00023136"/>
    </source>
</evidence>
<feature type="compositionally biased region" description="Low complexity" evidence="14">
    <location>
        <begin position="688"/>
        <end position="703"/>
    </location>
</feature>
<dbReference type="CDD" id="cd16702">
    <property type="entry name" value="RING_CH-C4HC3_MARCH6"/>
    <property type="match status" value="1"/>
</dbReference>
<feature type="region of interest" description="Disordered" evidence="14">
    <location>
        <begin position="1"/>
        <end position="31"/>
    </location>
</feature>
<feature type="transmembrane region" description="Helical" evidence="15">
    <location>
        <begin position="1244"/>
        <end position="1267"/>
    </location>
</feature>
<feature type="compositionally biased region" description="Basic and acidic residues" evidence="14">
    <location>
        <begin position="508"/>
        <end position="520"/>
    </location>
</feature>
<feature type="transmembrane region" description="Helical" evidence="15">
    <location>
        <begin position="857"/>
        <end position="881"/>
    </location>
</feature>
<dbReference type="PROSITE" id="PS51292">
    <property type="entry name" value="ZF_RING_CH"/>
    <property type="match status" value="1"/>
</dbReference>
<evidence type="ECO:0000256" key="1">
    <source>
        <dbReference type="ARBA" id="ARBA00000900"/>
    </source>
</evidence>
<dbReference type="Pfam" id="PF12906">
    <property type="entry name" value="RINGv"/>
    <property type="match status" value="1"/>
</dbReference>
<dbReference type="GO" id="GO:0008270">
    <property type="term" value="F:zinc ion binding"/>
    <property type="evidence" value="ECO:0007669"/>
    <property type="project" value="UniProtKB-KW"/>
</dbReference>
<dbReference type="PANTHER" id="PTHR13145">
    <property type="entry name" value="SSM4 PROTEIN"/>
    <property type="match status" value="1"/>
</dbReference>
<keyword evidence="6 15" id="KW-0812">Transmembrane</keyword>
<evidence type="ECO:0000313" key="18">
    <source>
        <dbReference type="EMBL" id="RPB12739.1"/>
    </source>
</evidence>
<feature type="transmembrane region" description="Helical" evidence="15">
    <location>
        <begin position="1581"/>
        <end position="1598"/>
    </location>
</feature>
<feature type="domain" description="RING-CH-type" evidence="17">
    <location>
        <begin position="28"/>
        <end position="89"/>
    </location>
</feature>
<feature type="transmembrane region" description="Helical" evidence="15">
    <location>
        <begin position="1635"/>
        <end position="1658"/>
    </location>
</feature>
<feature type="compositionally biased region" description="Basic and acidic residues" evidence="14">
    <location>
        <begin position="409"/>
        <end position="418"/>
    </location>
</feature>
<dbReference type="FunFam" id="3.30.40.10:FF:000287">
    <property type="entry name" value="RING finger membrane protein"/>
    <property type="match status" value="1"/>
</dbReference>
<sequence>MDPVPDPQVDVMNDPAYNTNPPNDGTQEGVGEPDHCRICRSEGTSDEPLFHPCKCSGSIKFVHQECLMEWLQHSQKKHCELCKTPFQFTKLYDPEMPSTIPTPLFLKRLFRHLVQNVILWARGALVGFVWLGWLPWCVRWMWRGWFWIGDGGWQGFYTRNAPRGSSSLTGSLSAKTPSIGNGTSPAIGQGIIQFLSSPGLTAGKMSPVNGGAVNDSVLGNTTTSRIYPNGLFFDSNPFSNLTRYQAVNNVIIDTLEGQLLTALIVVSFILIFLIREWVVQQQPALAGGVAAVMLPQMEVREENQQPAAEEEEEDDDEDDEDDDDQDFPPLGTVQEEVEEEGRYHRHYHEVEDYDDEEPARPRPRAIAPVRRRRFLPYDQPTPVENGDSGFESTERPGQGHVLGSGSRDISVDNIRETSSESSNHPTRPHINREVIARAAEVRRATEEKLSFLENAASRHEFGQSTSSDLSFKFRASPGNDHTPESGSSSGSRISERDGVKFPSTIPKYNEDYPRTLDGRDMQAVGSHRNNWKPPRRESIGSDADVNFGLQSNNRDSPTKQEGYSDRPFASYLGSGATGGSSSHHAPDGSIDRWDMRQFTLEQGIRSNYDNEKQEVEEKPRDKGKGKEIDLSDDMEDAGFGSDDSSIGYLAASDEDEDIETEENKSREQAISEFFSGEISVSAAEVENSDSSTQPSTPTTSDSQAALVDQQPEAALNFNIDDGQLQRRQLVNAGHGHDPARMQELIRQFEAGRIQQPAAQADPAVARGRGAGLWDWIVGDQPNRALDNLPGNAQDLDDMNSDDDEDQDEDDGDIDDIPLRDAPVIPQDVQQAIADEDAADDFDGIMELIGMRGPMAGLVQNAAISSVLITATVALGVAFPYVTGKICMIILAHPIMFLFIIPVTVVSFSAEFVVDSATCLLFSFLLMLDQFGRFAMRFIGYVIPAMSEMSQSTAITRHFRDWAMDGKNRVIHKLAILESNYSTIRKFPSSGVPPLSWVTRQSWSKVSVGLAWGAEKMGLSQSNETYSVPYLQDLEVRAVNISSPAAFINSKFEKVINLIQRNATALLHPKVSVFNHGEPYPLYEWSVWDRVAAVLLGYAFFTMLGAIYLQNARKRNGGPRGVEKLAVELLQQAGGVMKVVLIIGIEMFVFPLYCGLLLDVALLPLFEDATILSRIQFFVDFPLTSIFVHWFVGTCYMFHFALFVSMCRKIMRTGVLYFIRDPDDPSFHPVKDVLDRPVMMQLRKIGFSALIYGVLVLVCLGGVVWSLWLATNAVLPIHWSSNEPVLEFPVDLLFYNFFMPIAVKFFKPSDGLQNMYDWWFKKCARMLRLTSFMFGERKPDEEGHQVRRTWSAVFLRKCGDVDNPVKSEAMLKEVQESGVEAYFQRDGGFVRAPASDSVRRPKGSTVFIPVSEDNIRLDQKHDPVDGPTGPNSRELQLVYIPPWFRTRIGLVVLGIWVFAAVTGIAVTIGPLLLGRFFLKHLVPNHVKLNDIYAFSVGVYILGGMVYAGTKWKLARKWIRRGVRNAKDSEHFRKATLSWAIRAAKISYVLTAFAIVLPTLFALMIEFYVIIPIHTYFSSGEQHVIHFIQDWTLGVLYVKMMGRMLLLDAESPWARALRGVVARGYLDPDVKLATKCFIAPAGGFMLAALLLPLVLGFVAVNTILQNASSTTISQIYRYSYPVVFAIFLIVAGGYALKLLVDSWKQSIRDEVYLTGERLHNHGEVGTATPPAITGVSPIAGPAMAGDIDLPFAEVAGINARLAEELAARNLRGL</sequence>
<evidence type="ECO:0000256" key="3">
    <source>
        <dbReference type="ARBA" id="ARBA00004906"/>
    </source>
</evidence>
<dbReference type="OrthoDB" id="1108038at2759"/>
<organism evidence="18 19">
    <name type="scientific">Morchella conica CCBAS932</name>
    <dbReference type="NCBI Taxonomy" id="1392247"/>
    <lineage>
        <taxon>Eukaryota</taxon>
        <taxon>Fungi</taxon>
        <taxon>Dikarya</taxon>
        <taxon>Ascomycota</taxon>
        <taxon>Pezizomycotina</taxon>
        <taxon>Pezizomycetes</taxon>
        <taxon>Pezizales</taxon>
        <taxon>Morchellaceae</taxon>
        <taxon>Morchella</taxon>
    </lineage>
</organism>
<dbReference type="InterPro" id="IPR011016">
    <property type="entry name" value="Znf_RING-CH"/>
</dbReference>
<protein>
    <recommendedName>
        <fullName evidence="4">RING-type E3 ubiquitin transferase</fullName>
        <ecNumber evidence="4">2.3.2.27</ecNumber>
    </recommendedName>
</protein>
<dbReference type="InterPro" id="IPR013083">
    <property type="entry name" value="Znf_RING/FYVE/PHD"/>
</dbReference>
<evidence type="ECO:0000256" key="7">
    <source>
        <dbReference type="ARBA" id="ARBA00022723"/>
    </source>
</evidence>
<feature type="transmembrane region" description="Helical" evidence="15">
    <location>
        <begin position="1678"/>
        <end position="1698"/>
    </location>
</feature>
<feature type="domain" description="RING-type" evidence="16">
    <location>
        <begin position="36"/>
        <end position="83"/>
    </location>
</feature>
<evidence type="ECO:0000256" key="2">
    <source>
        <dbReference type="ARBA" id="ARBA00004141"/>
    </source>
</evidence>
<dbReference type="InterPro" id="IPR001841">
    <property type="entry name" value="Znf_RING"/>
</dbReference>
<dbReference type="SUPFAM" id="SSF57850">
    <property type="entry name" value="RING/U-box"/>
    <property type="match status" value="1"/>
</dbReference>
<feature type="compositionally biased region" description="Polar residues" evidence="14">
    <location>
        <begin position="16"/>
        <end position="26"/>
    </location>
</feature>
<keyword evidence="19" id="KW-1185">Reference proteome</keyword>
<evidence type="ECO:0000313" key="19">
    <source>
        <dbReference type="Proteomes" id="UP000277580"/>
    </source>
</evidence>
<dbReference type="STRING" id="1392247.A0A3N4KTK2"/>
<gene>
    <name evidence="18" type="ORF">P167DRAFT_535733</name>
</gene>
<dbReference type="GO" id="GO:0005789">
    <property type="term" value="C:endoplasmic reticulum membrane"/>
    <property type="evidence" value="ECO:0007669"/>
    <property type="project" value="TreeGrafter"/>
</dbReference>
<keyword evidence="9" id="KW-0833">Ubl conjugation pathway</keyword>
<dbReference type="EC" id="2.3.2.27" evidence="4"/>
<evidence type="ECO:0000259" key="16">
    <source>
        <dbReference type="PROSITE" id="PS50089"/>
    </source>
</evidence>
<evidence type="ECO:0000256" key="8">
    <source>
        <dbReference type="ARBA" id="ARBA00022771"/>
    </source>
</evidence>
<feature type="transmembrane region" description="Helical" evidence="15">
    <location>
        <begin position="1490"/>
        <end position="1508"/>
    </location>
</feature>
<dbReference type="GO" id="GO:0061630">
    <property type="term" value="F:ubiquitin protein ligase activity"/>
    <property type="evidence" value="ECO:0007669"/>
    <property type="project" value="UniProtKB-EC"/>
</dbReference>
<keyword evidence="12 15" id="KW-0472">Membrane</keyword>
<feature type="transmembrane region" description="Helical" evidence="15">
    <location>
        <begin position="1185"/>
        <end position="1203"/>
    </location>
</feature>
<proteinExistence type="predicted"/>
<feature type="compositionally biased region" description="Basic and acidic residues" evidence="14">
    <location>
        <begin position="608"/>
        <end position="629"/>
    </location>
</feature>
<reference evidence="18 19" key="1">
    <citation type="journal article" date="2018" name="Nat. Ecol. Evol.">
        <title>Pezizomycetes genomes reveal the molecular basis of ectomycorrhizal truffle lifestyle.</title>
        <authorList>
            <person name="Murat C."/>
            <person name="Payen T."/>
            <person name="Noel B."/>
            <person name="Kuo A."/>
            <person name="Morin E."/>
            <person name="Chen J."/>
            <person name="Kohler A."/>
            <person name="Krizsan K."/>
            <person name="Balestrini R."/>
            <person name="Da Silva C."/>
            <person name="Montanini B."/>
            <person name="Hainaut M."/>
            <person name="Levati E."/>
            <person name="Barry K.W."/>
            <person name="Belfiori B."/>
            <person name="Cichocki N."/>
            <person name="Clum A."/>
            <person name="Dockter R.B."/>
            <person name="Fauchery L."/>
            <person name="Guy J."/>
            <person name="Iotti M."/>
            <person name="Le Tacon F."/>
            <person name="Lindquist E.A."/>
            <person name="Lipzen A."/>
            <person name="Malagnac F."/>
            <person name="Mello A."/>
            <person name="Molinier V."/>
            <person name="Miyauchi S."/>
            <person name="Poulain J."/>
            <person name="Riccioni C."/>
            <person name="Rubini A."/>
            <person name="Sitrit Y."/>
            <person name="Splivallo R."/>
            <person name="Traeger S."/>
            <person name="Wang M."/>
            <person name="Zifcakova L."/>
            <person name="Wipf D."/>
            <person name="Zambonelli A."/>
            <person name="Paolocci F."/>
            <person name="Nowrousian M."/>
            <person name="Ottonello S."/>
            <person name="Baldrian P."/>
            <person name="Spatafora J.W."/>
            <person name="Henrissat B."/>
            <person name="Nagy L.G."/>
            <person name="Aury J.M."/>
            <person name="Wincker P."/>
            <person name="Grigoriev I.V."/>
            <person name="Bonfante P."/>
            <person name="Martin F.M."/>
        </authorList>
    </citation>
    <scope>NUCLEOTIDE SEQUENCE [LARGE SCALE GENOMIC DNA]</scope>
    <source>
        <strain evidence="18 19">CCBAS932</strain>
    </source>
</reference>
<comment type="catalytic activity">
    <reaction evidence="1">
        <text>S-ubiquitinyl-[E2 ubiquitin-conjugating enzyme]-L-cysteine + [acceptor protein]-L-lysine = [E2 ubiquitin-conjugating enzyme]-L-cysteine + N(6)-ubiquitinyl-[acceptor protein]-L-lysine.</text>
        <dbReference type="EC" id="2.3.2.27"/>
    </reaction>
</comment>
<dbReference type="InterPro" id="IPR056521">
    <property type="entry name" value="MARCHF6-like_C"/>
</dbReference>